<keyword evidence="4" id="KW-1185">Reference proteome</keyword>
<dbReference type="EMBL" id="VLKH01000006">
    <property type="protein sequence ID" value="TWH79371.1"/>
    <property type="molecule type" value="Genomic_DNA"/>
</dbReference>
<feature type="domain" description="NAD-dependent epimerase/dehydratase" evidence="2">
    <location>
        <begin position="12"/>
        <end position="169"/>
    </location>
</feature>
<dbReference type="SUPFAM" id="SSF51735">
    <property type="entry name" value="NAD(P)-binding Rossmann-fold domains"/>
    <property type="match status" value="1"/>
</dbReference>
<gene>
    <name evidence="3" type="ORF">LY60_02349</name>
</gene>
<proteinExistence type="inferred from homology"/>
<dbReference type="Proteomes" id="UP000315343">
    <property type="component" value="Unassembled WGS sequence"/>
</dbReference>
<name>A0A562J843_9FIRM</name>
<dbReference type="Pfam" id="PF01370">
    <property type="entry name" value="Epimerase"/>
    <property type="match status" value="1"/>
</dbReference>
<dbReference type="AlphaFoldDB" id="A0A562J843"/>
<reference evidence="3 4" key="1">
    <citation type="submission" date="2019-07" db="EMBL/GenBank/DDBJ databases">
        <title>Genomic Encyclopedia of Type Strains, Phase I: the one thousand microbial genomes (KMG-I) project.</title>
        <authorList>
            <person name="Kyrpides N."/>
        </authorList>
    </citation>
    <scope>NUCLEOTIDE SEQUENCE [LARGE SCALE GENOMIC DNA]</scope>
    <source>
        <strain evidence="3 4">DSM 13558</strain>
    </source>
</reference>
<evidence type="ECO:0000259" key="2">
    <source>
        <dbReference type="Pfam" id="PF01370"/>
    </source>
</evidence>
<protein>
    <submittedName>
        <fullName evidence="3">NAD-dependent epimerase/dehydratase family protein</fullName>
    </submittedName>
</protein>
<accession>A0A562J843</accession>
<organism evidence="3 4">
    <name type="scientific">Sedimentibacter saalensis</name>
    <dbReference type="NCBI Taxonomy" id="130788"/>
    <lineage>
        <taxon>Bacteria</taxon>
        <taxon>Bacillati</taxon>
        <taxon>Bacillota</taxon>
        <taxon>Tissierellia</taxon>
        <taxon>Sedimentibacter</taxon>
    </lineage>
</organism>
<evidence type="ECO:0000313" key="3">
    <source>
        <dbReference type="EMBL" id="TWH79371.1"/>
    </source>
</evidence>
<evidence type="ECO:0000313" key="4">
    <source>
        <dbReference type="Proteomes" id="UP000315343"/>
    </source>
</evidence>
<dbReference type="OrthoDB" id="142826at2"/>
<dbReference type="PANTHER" id="PTHR43000">
    <property type="entry name" value="DTDP-D-GLUCOSE 4,6-DEHYDRATASE-RELATED"/>
    <property type="match status" value="1"/>
</dbReference>
<dbReference type="Gene3D" id="3.40.50.720">
    <property type="entry name" value="NAD(P)-binding Rossmann-like Domain"/>
    <property type="match status" value="1"/>
</dbReference>
<dbReference type="InterPro" id="IPR001509">
    <property type="entry name" value="Epimerase_deHydtase"/>
</dbReference>
<comment type="caution">
    <text evidence="3">The sequence shown here is derived from an EMBL/GenBank/DDBJ whole genome shotgun (WGS) entry which is preliminary data.</text>
</comment>
<evidence type="ECO:0000256" key="1">
    <source>
        <dbReference type="ARBA" id="ARBA00007637"/>
    </source>
</evidence>
<dbReference type="InterPro" id="IPR036291">
    <property type="entry name" value="NAD(P)-bd_dom_sf"/>
</dbReference>
<sequence length="290" mass="33097">MMILVDIENTTVLVTGASGMIGRHLVKGLLEKGYSVIGLARRKTELGEEIKNYKQYVIDLADREVLENIFADNNITHIIHLAALAHTKDVIDLSEAAYRQANVINAQNVFEVTKDTNILFISTVDVFGFTKGVVSGETEVHPISIYGKTKAEAEEILKKQGGKFNIYRFSPVYTEEVKRDIQKRYYLKYPDWAYIVGKGSEYEVLNIKKAVQVMVNWVSTEPDGMIRVIKDEHRLETAKVIEHERKEGRAKHVLHFPRWMVVCGYVVARITGKNKYTYLLSKAVYPLRSE</sequence>
<comment type="similarity">
    <text evidence="1">Belongs to the NAD(P)-dependent epimerase/dehydratase family.</text>
</comment>